<sequence length="327" mass="34009">MRRLLLLPALALAAPLLVASPASAATVDTFTIAGTTDDIEATVGTTLEVAWDVTAVDPAATVAVTPEGNAVDVVDGWNAAAVAAATDASVDVTIPADAEVGDEYTFQLVVAEDGVAPTVSDVISVYVSETLTVVTPAPVVADDCSFVVPDVEGVSYELVYDYGDGDWYTEPVDAGTYPSTYFSDGEDLVVEAYPLDGYEFPADAVTEFVLPVSEDCFPYFVEAEAVCQGVVVTSVADEAVDVYYGDIEADDVEGQFTLEPGASRTVSTEGELVVVLAGVDFDIDEADEDFLYDVQFVGVEVDQDCAAPAAGGVKRPTHPTVAPAAGI</sequence>
<gene>
    <name evidence="2" type="ORF">RDV89_02545</name>
</gene>
<keyword evidence="3" id="KW-1185">Reference proteome</keyword>
<protein>
    <submittedName>
        <fullName evidence="2">Uncharacterized protein</fullName>
    </submittedName>
</protein>
<evidence type="ECO:0000313" key="3">
    <source>
        <dbReference type="Proteomes" id="UP001268542"/>
    </source>
</evidence>
<dbReference type="RefSeq" id="WP_315731019.1">
    <property type="nucleotide sequence ID" value="NZ_JAVYII010000001.1"/>
</dbReference>
<reference evidence="2 3" key="1">
    <citation type="submission" date="2023-08" db="EMBL/GenBank/DDBJ databases">
        <title>Nocardioides seae sp. nov., a bacterium isolated from a soil.</title>
        <authorList>
            <person name="Wang X."/>
        </authorList>
    </citation>
    <scope>NUCLEOTIDE SEQUENCE [LARGE SCALE GENOMIC DNA]</scope>
    <source>
        <strain evidence="2 3">YZH12</strain>
    </source>
</reference>
<keyword evidence="1" id="KW-0732">Signal</keyword>
<feature type="chain" id="PRO_5047140514" evidence="1">
    <location>
        <begin position="25"/>
        <end position="327"/>
    </location>
</feature>
<proteinExistence type="predicted"/>
<comment type="caution">
    <text evidence="2">The sequence shown here is derived from an EMBL/GenBank/DDBJ whole genome shotgun (WGS) entry which is preliminary data.</text>
</comment>
<evidence type="ECO:0000313" key="2">
    <source>
        <dbReference type="EMBL" id="MDT9591930.1"/>
    </source>
</evidence>
<evidence type="ECO:0000256" key="1">
    <source>
        <dbReference type="SAM" id="SignalP"/>
    </source>
</evidence>
<dbReference type="EMBL" id="JAVYII010000001">
    <property type="protein sequence ID" value="MDT9591930.1"/>
    <property type="molecule type" value="Genomic_DNA"/>
</dbReference>
<dbReference type="Proteomes" id="UP001268542">
    <property type="component" value="Unassembled WGS sequence"/>
</dbReference>
<accession>A0ABU3PT16</accession>
<feature type="signal peptide" evidence="1">
    <location>
        <begin position="1"/>
        <end position="24"/>
    </location>
</feature>
<organism evidence="2 3">
    <name type="scientific">Nocardioides imazamoxiresistens</name>
    <dbReference type="NCBI Taxonomy" id="3231893"/>
    <lineage>
        <taxon>Bacteria</taxon>
        <taxon>Bacillati</taxon>
        <taxon>Actinomycetota</taxon>
        <taxon>Actinomycetes</taxon>
        <taxon>Propionibacteriales</taxon>
        <taxon>Nocardioidaceae</taxon>
        <taxon>Nocardioides</taxon>
    </lineage>
</organism>
<name>A0ABU3PT16_9ACTN</name>